<evidence type="ECO:0000313" key="4">
    <source>
        <dbReference type="EMBL" id="TFK55643.1"/>
    </source>
</evidence>
<dbReference type="AlphaFoldDB" id="A0A5C3NE44"/>
<reference evidence="4 5" key="1">
    <citation type="journal article" date="2019" name="Nat. Ecol. Evol.">
        <title>Megaphylogeny resolves global patterns of mushroom evolution.</title>
        <authorList>
            <person name="Varga T."/>
            <person name="Krizsan K."/>
            <person name="Foldi C."/>
            <person name="Dima B."/>
            <person name="Sanchez-Garcia M."/>
            <person name="Sanchez-Ramirez S."/>
            <person name="Szollosi G.J."/>
            <person name="Szarkandi J.G."/>
            <person name="Papp V."/>
            <person name="Albert L."/>
            <person name="Andreopoulos W."/>
            <person name="Angelini C."/>
            <person name="Antonin V."/>
            <person name="Barry K.W."/>
            <person name="Bougher N.L."/>
            <person name="Buchanan P."/>
            <person name="Buyck B."/>
            <person name="Bense V."/>
            <person name="Catcheside P."/>
            <person name="Chovatia M."/>
            <person name="Cooper J."/>
            <person name="Damon W."/>
            <person name="Desjardin D."/>
            <person name="Finy P."/>
            <person name="Geml J."/>
            <person name="Haridas S."/>
            <person name="Hughes K."/>
            <person name="Justo A."/>
            <person name="Karasinski D."/>
            <person name="Kautmanova I."/>
            <person name="Kiss B."/>
            <person name="Kocsube S."/>
            <person name="Kotiranta H."/>
            <person name="LaButti K.M."/>
            <person name="Lechner B.E."/>
            <person name="Liimatainen K."/>
            <person name="Lipzen A."/>
            <person name="Lukacs Z."/>
            <person name="Mihaltcheva S."/>
            <person name="Morgado L.N."/>
            <person name="Niskanen T."/>
            <person name="Noordeloos M.E."/>
            <person name="Ohm R.A."/>
            <person name="Ortiz-Santana B."/>
            <person name="Ovrebo C."/>
            <person name="Racz N."/>
            <person name="Riley R."/>
            <person name="Savchenko A."/>
            <person name="Shiryaev A."/>
            <person name="Soop K."/>
            <person name="Spirin V."/>
            <person name="Szebenyi C."/>
            <person name="Tomsovsky M."/>
            <person name="Tulloss R.E."/>
            <person name="Uehling J."/>
            <person name="Grigoriev I.V."/>
            <person name="Vagvolgyi C."/>
            <person name="Papp T."/>
            <person name="Martin F.M."/>
            <person name="Miettinen O."/>
            <person name="Hibbett D.S."/>
            <person name="Nagy L.G."/>
        </authorList>
    </citation>
    <scope>NUCLEOTIDE SEQUENCE [LARGE SCALE GENOMIC DNA]</scope>
    <source>
        <strain evidence="4 5">OMC1185</strain>
    </source>
</reference>
<keyword evidence="2" id="KW-0472">Membrane</keyword>
<feature type="compositionally biased region" description="Low complexity" evidence="1">
    <location>
        <begin position="377"/>
        <end position="391"/>
    </location>
</feature>
<organism evidence="4 5">
    <name type="scientific">Heliocybe sulcata</name>
    <dbReference type="NCBI Taxonomy" id="5364"/>
    <lineage>
        <taxon>Eukaryota</taxon>
        <taxon>Fungi</taxon>
        <taxon>Dikarya</taxon>
        <taxon>Basidiomycota</taxon>
        <taxon>Agaricomycotina</taxon>
        <taxon>Agaricomycetes</taxon>
        <taxon>Gloeophyllales</taxon>
        <taxon>Gloeophyllaceae</taxon>
        <taxon>Heliocybe</taxon>
    </lineage>
</organism>
<dbReference type="Proteomes" id="UP000305948">
    <property type="component" value="Unassembled WGS sequence"/>
</dbReference>
<name>A0A5C3NE44_9AGAM</name>
<protein>
    <submittedName>
        <fullName evidence="4">Uncharacterized protein</fullName>
    </submittedName>
</protein>
<dbReference type="Gene3D" id="2.60.120.260">
    <property type="entry name" value="Galactose-binding domain-like"/>
    <property type="match status" value="1"/>
</dbReference>
<feature type="region of interest" description="Disordered" evidence="1">
    <location>
        <begin position="318"/>
        <end position="412"/>
    </location>
</feature>
<evidence type="ECO:0000256" key="3">
    <source>
        <dbReference type="SAM" id="SignalP"/>
    </source>
</evidence>
<dbReference type="OrthoDB" id="2758521at2759"/>
<keyword evidence="5" id="KW-1185">Reference proteome</keyword>
<sequence length="446" mass="47730">MRRPSLYSIFSLSLLHRCLLARATITNRTIDDQYGDEVSGLQPNYSPAAAWNQGSSCTGCSIHADSGQAYRGTWHDSTHTPGDPEPRVVQLSFNGTAIYAYCILANYIQYTTTLTNLTFRLDGMSVGKNYVHVPTTSTSFQYNVPVYANDSIPNGEHTLEIEATGDTNSSLVLFDYATYTYNSDLAQTSASASATASPSPTNTASSSSKHSNHIGAIVGGVVGGVALLALLGLGAVLYSRRRRSGVHEITGSRRRRNKVDLIDVSDGSTGSGPQMAASPFRPYDLNGASASEAAVLQPFLHSESASTRVPDSQYGYGIGTGGNGPQAEAATVAPAAGDASRPQPRSKAAMRQEELSRQIREREEHVADLQRRRTLTSHSPSASHSSGPASSVNPPSSTGGSGDADLRSHIEALQQEVERLRAEQMHMLWEIDNAPPPEYEERPIGT</sequence>
<dbReference type="EMBL" id="ML213504">
    <property type="protein sequence ID" value="TFK55643.1"/>
    <property type="molecule type" value="Genomic_DNA"/>
</dbReference>
<proteinExistence type="predicted"/>
<evidence type="ECO:0000256" key="2">
    <source>
        <dbReference type="SAM" id="Phobius"/>
    </source>
</evidence>
<evidence type="ECO:0000313" key="5">
    <source>
        <dbReference type="Proteomes" id="UP000305948"/>
    </source>
</evidence>
<keyword evidence="2" id="KW-1133">Transmembrane helix</keyword>
<feature type="compositionally biased region" description="Low complexity" evidence="1">
    <location>
        <begin position="327"/>
        <end position="339"/>
    </location>
</feature>
<feature type="transmembrane region" description="Helical" evidence="2">
    <location>
        <begin position="214"/>
        <end position="238"/>
    </location>
</feature>
<feature type="chain" id="PRO_5023037365" evidence="3">
    <location>
        <begin position="22"/>
        <end position="446"/>
    </location>
</feature>
<feature type="signal peptide" evidence="3">
    <location>
        <begin position="1"/>
        <end position="21"/>
    </location>
</feature>
<accession>A0A5C3NE44</accession>
<evidence type="ECO:0000256" key="1">
    <source>
        <dbReference type="SAM" id="MobiDB-lite"/>
    </source>
</evidence>
<keyword evidence="3" id="KW-0732">Signal</keyword>
<feature type="compositionally biased region" description="Basic and acidic residues" evidence="1">
    <location>
        <begin position="350"/>
        <end position="371"/>
    </location>
</feature>
<keyword evidence="2" id="KW-0812">Transmembrane</keyword>
<gene>
    <name evidence="4" type="ORF">OE88DRAFT_643167</name>
</gene>